<evidence type="ECO:0000313" key="3">
    <source>
        <dbReference type="Proteomes" id="UP001165160"/>
    </source>
</evidence>
<feature type="region of interest" description="Disordered" evidence="1">
    <location>
        <begin position="1"/>
        <end position="29"/>
    </location>
</feature>
<feature type="region of interest" description="Disordered" evidence="1">
    <location>
        <begin position="64"/>
        <end position="166"/>
    </location>
</feature>
<organism evidence="2 3">
    <name type="scientific">Triparma verrucosa</name>
    <dbReference type="NCBI Taxonomy" id="1606542"/>
    <lineage>
        <taxon>Eukaryota</taxon>
        <taxon>Sar</taxon>
        <taxon>Stramenopiles</taxon>
        <taxon>Ochrophyta</taxon>
        <taxon>Bolidophyceae</taxon>
        <taxon>Parmales</taxon>
        <taxon>Triparmaceae</taxon>
        <taxon>Triparma</taxon>
    </lineage>
</organism>
<feature type="compositionally biased region" description="Low complexity" evidence="1">
    <location>
        <begin position="134"/>
        <end position="144"/>
    </location>
</feature>
<gene>
    <name evidence="2" type="ORF">TrVE_jg1851</name>
</gene>
<name>A0A9W7CFB3_9STRA</name>
<sequence>MSSDEESFVIVTPNPQGSFDEEEDDQSNPELDYSMVSETLTESEVEPSDDETEHIVLSPALSRSMAKQARKFAPRGSGAAPRDFLHPQLSRHKQLSAMKRSASAPCRVPLTLPPRAPRRAFMSPVPDNSDSEASEASNVSEVSETSMPAPYTPGALSYNPNDDDSPQTAMLRNRVDRIRALKLDGKIVSYVDRRARRGKSIVEKLSKDQEALKLFAKGGVFTSTSTSTSTSPVPPSPSQSLTVEQRLQKIPANLLGVVRRLVSTPSADQWEKIEEYMAAVFSLPSSTLSSSSSSSDTPALPLPSPPFGIATTVCTTQSARTKLSFLYPPKGAKDTDAFVRIFIHALSHFHGLNSRSYVHKKKKLKVLDVTAPPEHQFTPSFLKTIVNEQIIEERN</sequence>
<dbReference type="AlphaFoldDB" id="A0A9W7CFB3"/>
<evidence type="ECO:0000256" key="1">
    <source>
        <dbReference type="SAM" id="MobiDB-lite"/>
    </source>
</evidence>
<reference evidence="3" key="1">
    <citation type="journal article" date="2023" name="Commun. Biol.">
        <title>Genome analysis of Parmales, the sister group of diatoms, reveals the evolutionary specialization of diatoms from phago-mixotrophs to photoautotrophs.</title>
        <authorList>
            <person name="Ban H."/>
            <person name="Sato S."/>
            <person name="Yoshikawa S."/>
            <person name="Yamada K."/>
            <person name="Nakamura Y."/>
            <person name="Ichinomiya M."/>
            <person name="Sato N."/>
            <person name="Blanc-Mathieu R."/>
            <person name="Endo H."/>
            <person name="Kuwata A."/>
            <person name="Ogata H."/>
        </authorList>
    </citation>
    <scope>NUCLEOTIDE SEQUENCE [LARGE SCALE GENOMIC DNA]</scope>
    <source>
        <strain evidence="3">NIES 3699</strain>
    </source>
</reference>
<protein>
    <submittedName>
        <fullName evidence="2">Uncharacterized protein</fullName>
    </submittedName>
</protein>
<accession>A0A9W7CFB3</accession>
<proteinExistence type="predicted"/>
<dbReference type="Proteomes" id="UP001165160">
    <property type="component" value="Unassembled WGS sequence"/>
</dbReference>
<comment type="caution">
    <text evidence="2">The sequence shown here is derived from an EMBL/GenBank/DDBJ whole genome shotgun (WGS) entry which is preliminary data.</text>
</comment>
<keyword evidence="3" id="KW-1185">Reference proteome</keyword>
<dbReference type="EMBL" id="BRXX01000332">
    <property type="protein sequence ID" value="GMI05527.1"/>
    <property type="molecule type" value="Genomic_DNA"/>
</dbReference>
<evidence type="ECO:0000313" key="2">
    <source>
        <dbReference type="EMBL" id="GMI05527.1"/>
    </source>
</evidence>